<dbReference type="Proteomes" id="UP001595818">
    <property type="component" value="Unassembled WGS sequence"/>
</dbReference>
<dbReference type="PROSITE" id="PS51257">
    <property type="entry name" value="PROKAR_LIPOPROTEIN"/>
    <property type="match status" value="1"/>
</dbReference>
<protein>
    <submittedName>
        <fullName evidence="1">Uncharacterized protein</fullName>
    </submittedName>
</protein>
<comment type="caution">
    <text evidence="1">The sequence shown here is derived from an EMBL/GenBank/DDBJ whole genome shotgun (WGS) entry which is preliminary data.</text>
</comment>
<organism evidence="1 2">
    <name type="scientific">Negadavirga shengliensis</name>
    <dbReference type="NCBI Taxonomy" id="1389218"/>
    <lineage>
        <taxon>Bacteria</taxon>
        <taxon>Pseudomonadati</taxon>
        <taxon>Bacteroidota</taxon>
        <taxon>Cytophagia</taxon>
        <taxon>Cytophagales</taxon>
        <taxon>Cyclobacteriaceae</taxon>
        <taxon>Negadavirga</taxon>
    </lineage>
</organism>
<evidence type="ECO:0000313" key="1">
    <source>
        <dbReference type="EMBL" id="MFC4873328.1"/>
    </source>
</evidence>
<keyword evidence="2" id="KW-1185">Reference proteome</keyword>
<evidence type="ECO:0000313" key="2">
    <source>
        <dbReference type="Proteomes" id="UP001595818"/>
    </source>
</evidence>
<name>A0ABV9T407_9BACT</name>
<dbReference type="EMBL" id="JBHSJJ010000010">
    <property type="protein sequence ID" value="MFC4873328.1"/>
    <property type="molecule type" value="Genomic_DNA"/>
</dbReference>
<dbReference type="RefSeq" id="WP_377066073.1">
    <property type="nucleotide sequence ID" value="NZ_JBHSJJ010000010.1"/>
</dbReference>
<proteinExistence type="predicted"/>
<gene>
    <name evidence="1" type="ORF">ACFPFU_16625</name>
</gene>
<sequence>MKDIKKYNLILCMALLSGLTSCFEVYDEGYDLIGRVATIPVFTLSQNSVAPGGEVTANYRYYSEHEAVTELRLIQIIGEEATTVSTRQVTDHNLLNSYEGSFDYTAPEVDQSTVVTLRFEVQTANSLVNFRQAQLTVTGGE</sequence>
<reference evidence="2" key="1">
    <citation type="journal article" date="2019" name="Int. J. Syst. Evol. Microbiol.">
        <title>The Global Catalogue of Microorganisms (GCM) 10K type strain sequencing project: providing services to taxonomists for standard genome sequencing and annotation.</title>
        <authorList>
            <consortium name="The Broad Institute Genomics Platform"/>
            <consortium name="The Broad Institute Genome Sequencing Center for Infectious Disease"/>
            <person name="Wu L."/>
            <person name="Ma J."/>
        </authorList>
    </citation>
    <scope>NUCLEOTIDE SEQUENCE [LARGE SCALE GENOMIC DNA]</scope>
    <source>
        <strain evidence="2">CGMCC 4.7466</strain>
    </source>
</reference>
<accession>A0ABV9T407</accession>